<evidence type="ECO:0000256" key="1">
    <source>
        <dbReference type="SAM" id="MobiDB-lite"/>
    </source>
</evidence>
<dbReference type="EMBL" id="GBXM01050510">
    <property type="protein sequence ID" value="JAH58067.1"/>
    <property type="molecule type" value="Transcribed_RNA"/>
</dbReference>
<protein>
    <submittedName>
        <fullName evidence="2">Uncharacterized protein</fullName>
    </submittedName>
</protein>
<evidence type="ECO:0000313" key="2">
    <source>
        <dbReference type="EMBL" id="JAH58067.1"/>
    </source>
</evidence>
<sequence length="22" mass="2093">MNATGQSAFSGGVPSPAGWTGL</sequence>
<feature type="region of interest" description="Disordered" evidence="1">
    <location>
        <begin position="1"/>
        <end position="22"/>
    </location>
</feature>
<accession>A0A0E9TX67</accession>
<reference evidence="2" key="1">
    <citation type="submission" date="2014-11" db="EMBL/GenBank/DDBJ databases">
        <authorList>
            <person name="Amaro Gonzalez C."/>
        </authorList>
    </citation>
    <scope>NUCLEOTIDE SEQUENCE</scope>
</reference>
<organism evidence="2">
    <name type="scientific">Anguilla anguilla</name>
    <name type="common">European freshwater eel</name>
    <name type="synonym">Muraena anguilla</name>
    <dbReference type="NCBI Taxonomy" id="7936"/>
    <lineage>
        <taxon>Eukaryota</taxon>
        <taxon>Metazoa</taxon>
        <taxon>Chordata</taxon>
        <taxon>Craniata</taxon>
        <taxon>Vertebrata</taxon>
        <taxon>Euteleostomi</taxon>
        <taxon>Actinopterygii</taxon>
        <taxon>Neopterygii</taxon>
        <taxon>Teleostei</taxon>
        <taxon>Anguilliformes</taxon>
        <taxon>Anguillidae</taxon>
        <taxon>Anguilla</taxon>
    </lineage>
</organism>
<dbReference type="AlphaFoldDB" id="A0A0E9TX67"/>
<name>A0A0E9TX67_ANGAN</name>
<reference evidence="2" key="2">
    <citation type="journal article" date="2015" name="Fish Shellfish Immunol.">
        <title>Early steps in the European eel (Anguilla anguilla)-Vibrio vulnificus interaction in the gills: Role of the RtxA13 toxin.</title>
        <authorList>
            <person name="Callol A."/>
            <person name="Pajuelo D."/>
            <person name="Ebbesson L."/>
            <person name="Teles M."/>
            <person name="MacKenzie S."/>
            <person name="Amaro C."/>
        </authorList>
    </citation>
    <scope>NUCLEOTIDE SEQUENCE</scope>
</reference>
<proteinExistence type="predicted"/>